<accession>A0ABV3Z3H1</accession>
<keyword evidence="2" id="KW-0808">Transferase</keyword>
<evidence type="ECO:0000313" key="2">
    <source>
        <dbReference type="EMBL" id="MEX6632041.1"/>
    </source>
</evidence>
<gene>
    <name evidence="2" type="ORF">ABFZ84_00620</name>
</gene>
<dbReference type="Gene3D" id="3.40.50.150">
    <property type="entry name" value="Vaccinia Virus protein VP39"/>
    <property type="match status" value="1"/>
</dbReference>
<dbReference type="InterPro" id="IPR025714">
    <property type="entry name" value="Methyltranfer_dom"/>
</dbReference>
<protein>
    <submittedName>
        <fullName evidence="2">Methyltransferase domain-containing protein</fullName>
    </submittedName>
</protein>
<keyword evidence="3" id="KW-1185">Reference proteome</keyword>
<dbReference type="GO" id="GO:0008168">
    <property type="term" value="F:methyltransferase activity"/>
    <property type="evidence" value="ECO:0007669"/>
    <property type="project" value="UniProtKB-KW"/>
</dbReference>
<dbReference type="InterPro" id="IPR029063">
    <property type="entry name" value="SAM-dependent_MTases_sf"/>
</dbReference>
<sequence>MTVFMGEFTVTAQGKVNKRFWDKVAAKYAKQPIADQESYEHKLKVTREYLTPETRMFEFGCGTGSTAILHAPNVEHILALDVSDNMLAIARDKAREAGVQNIDFEQSTIENFTGHASGFDVILGMSIVHLLVDRKAALAKVYALLKPNGVFVSSTVCLNDSMGYLKPLIWMGRMIGKLPYVDFLRKTELIADLREAGFEIEYEWQPSTGKVVFIVARKSAV</sequence>
<feature type="domain" description="Methyltransferase" evidence="1">
    <location>
        <begin position="52"/>
        <end position="157"/>
    </location>
</feature>
<comment type="caution">
    <text evidence="2">The sequence shown here is derived from an EMBL/GenBank/DDBJ whole genome shotgun (WGS) entry which is preliminary data.</text>
</comment>
<dbReference type="PANTHER" id="PTHR43861">
    <property type="entry name" value="TRANS-ACONITATE 2-METHYLTRANSFERASE-RELATED"/>
    <property type="match status" value="1"/>
</dbReference>
<evidence type="ECO:0000259" key="1">
    <source>
        <dbReference type="Pfam" id="PF13847"/>
    </source>
</evidence>
<dbReference type="Proteomes" id="UP001560685">
    <property type="component" value="Unassembled WGS sequence"/>
</dbReference>
<name>A0ABV3Z3H1_9PROT</name>
<dbReference type="Pfam" id="PF13847">
    <property type="entry name" value="Methyltransf_31"/>
    <property type="match status" value="1"/>
</dbReference>
<dbReference type="GO" id="GO:0032259">
    <property type="term" value="P:methylation"/>
    <property type="evidence" value="ECO:0007669"/>
    <property type="project" value="UniProtKB-KW"/>
</dbReference>
<dbReference type="EMBL" id="JBEHZE010000001">
    <property type="protein sequence ID" value="MEX6632041.1"/>
    <property type="molecule type" value="Genomic_DNA"/>
</dbReference>
<proteinExistence type="predicted"/>
<organism evidence="2 3">
    <name type="scientific">Hyphococcus lacteus</name>
    <dbReference type="NCBI Taxonomy" id="3143536"/>
    <lineage>
        <taxon>Bacteria</taxon>
        <taxon>Pseudomonadati</taxon>
        <taxon>Pseudomonadota</taxon>
        <taxon>Alphaproteobacteria</taxon>
        <taxon>Parvularculales</taxon>
        <taxon>Parvularculaceae</taxon>
        <taxon>Hyphococcus</taxon>
    </lineage>
</organism>
<dbReference type="RefSeq" id="WP_369311729.1">
    <property type="nucleotide sequence ID" value="NZ_JBEHZE010000001.1"/>
</dbReference>
<dbReference type="CDD" id="cd02440">
    <property type="entry name" value="AdoMet_MTases"/>
    <property type="match status" value="1"/>
</dbReference>
<keyword evidence="2" id="KW-0489">Methyltransferase</keyword>
<reference evidence="2 3" key="1">
    <citation type="submission" date="2024-05" db="EMBL/GenBank/DDBJ databases">
        <title>Three bacterial strains, DH-69, EH-24, and ECK-19 isolated from coastal sediments.</title>
        <authorList>
            <person name="Ye Y.-Q."/>
            <person name="Du Z.-J."/>
        </authorList>
    </citation>
    <scope>NUCLEOTIDE SEQUENCE [LARGE SCALE GENOMIC DNA]</scope>
    <source>
        <strain evidence="2 3">ECK-19</strain>
    </source>
</reference>
<dbReference type="SUPFAM" id="SSF53335">
    <property type="entry name" value="S-adenosyl-L-methionine-dependent methyltransferases"/>
    <property type="match status" value="1"/>
</dbReference>
<evidence type="ECO:0000313" key="3">
    <source>
        <dbReference type="Proteomes" id="UP001560685"/>
    </source>
</evidence>